<evidence type="ECO:0000256" key="8">
    <source>
        <dbReference type="SAM" id="SignalP"/>
    </source>
</evidence>
<dbReference type="RefSeq" id="WP_093231412.1">
    <property type="nucleotide sequence ID" value="NZ_FORR01000022.1"/>
</dbReference>
<dbReference type="PANTHER" id="PTHR43806">
    <property type="entry name" value="PEPTIDASE S8"/>
    <property type="match status" value="1"/>
</dbReference>
<dbReference type="InterPro" id="IPR023828">
    <property type="entry name" value="Peptidase_S8_Ser-AS"/>
</dbReference>
<dbReference type="Pfam" id="PF04151">
    <property type="entry name" value="PPC"/>
    <property type="match status" value="1"/>
</dbReference>
<dbReference type="Gene3D" id="3.40.50.200">
    <property type="entry name" value="Peptidase S8/S53 domain"/>
    <property type="match status" value="1"/>
</dbReference>
<evidence type="ECO:0000259" key="9">
    <source>
        <dbReference type="Pfam" id="PF00082"/>
    </source>
</evidence>
<evidence type="ECO:0000256" key="1">
    <source>
        <dbReference type="ARBA" id="ARBA00011073"/>
    </source>
</evidence>
<evidence type="ECO:0000256" key="5">
    <source>
        <dbReference type="PIRSR" id="PIRSR615500-1"/>
    </source>
</evidence>
<dbReference type="Pfam" id="PF18237">
    <property type="entry name" value="Tk-SP_N-pro"/>
    <property type="match status" value="1"/>
</dbReference>
<keyword evidence="8" id="KW-0732">Signal</keyword>
<dbReference type="PANTHER" id="PTHR43806:SF65">
    <property type="entry name" value="SERINE PROTEASE APRX"/>
    <property type="match status" value="1"/>
</dbReference>
<dbReference type="InterPro" id="IPR022398">
    <property type="entry name" value="Peptidase_S8_His-AS"/>
</dbReference>
<dbReference type="InterPro" id="IPR050131">
    <property type="entry name" value="Peptidase_S8_subtilisin-like"/>
</dbReference>
<feature type="chain" id="PRO_5011572525" evidence="8">
    <location>
        <begin position="24"/>
        <end position="565"/>
    </location>
</feature>
<dbReference type="PROSITE" id="PS00138">
    <property type="entry name" value="SUBTILASE_SER"/>
    <property type="match status" value="1"/>
</dbReference>
<evidence type="ECO:0000259" key="10">
    <source>
        <dbReference type="Pfam" id="PF04151"/>
    </source>
</evidence>
<dbReference type="SUPFAM" id="SSF89260">
    <property type="entry name" value="Collagen-binding domain"/>
    <property type="match status" value="1"/>
</dbReference>
<dbReference type="PROSITE" id="PS00136">
    <property type="entry name" value="SUBTILASE_ASP"/>
    <property type="match status" value="1"/>
</dbReference>
<evidence type="ECO:0000256" key="7">
    <source>
        <dbReference type="RuleBase" id="RU003355"/>
    </source>
</evidence>
<keyword evidence="13" id="KW-1185">Reference proteome</keyword>
<accession>A0A1I3U5D7</accession>
<dbReference type="PROSITE" id="PS00137">
    <property type="entry name" value="SUBTILASE_HIS"/>
    <property type="match status" value="1"/>
</dbReference>
<sequence length="565" mass="59074">MKFFRVISVSIVSLLGFASLALAAPPPAKKDAPPNSQKPAPMIYKVKGTKYMSNLKNKMDQASDSENIPVIVTFKTKDQSSNLKKAKSAVPNFSPKHVYKNIPAMSAKLTKSQIEKLASNSDVVQVEYDEPVKALSQTANTWYGTAKARQDFGVTGDRDGNPTTYSKNDITIAIIDTGIDASHVDLDGGKVIGWKDFVNNQTTPYDDQGHGTHVASIAAGSGDGNSAYKGVAPEAALVGIKVLDRNGSGSMSTVTAGIDWAISNKDTYGIRVINLSLGTSGSSDGSDSTSQAVNRANDAGIVVAVAAGNAGPGTKTIGSPGAAEKALTVGAMADPGEKGFNLASFSSRGTTADGRIKPDIAAPGYNITAAKANSTNGYVTYSGTSMATPFTAGTAALILDANPNLTPDQVKSTLTSTATDFGPIGKDVDYGFGNLKGYDAIKTAGGFSGTGPTLPAHLFGQDSINTSKYKDEWTFQVNSTQYPIAITFIMPNWSFSQDLDITLYDPTGAQVASSAGSNRQETITFTPTKTGQYKLRVYSYSGTGSYFFDISAGASGLTKVVNDQP</sequence>
<dbReference type="GO" id="GO:0006508">
    <property type="term" value="P:proteolysis"/>
    <property type="evidence" value="ECO:0007669"/>
    <property type="project" value="UniProtKB-KW"/>
</dbReference>
<dbReference type="EMBL" id="FORR01000022">
    <property type="protein sequence ID" value="SFJ78788.1"/>
    <property type="molecule type" value="Genomic_DNA"/>
</dbReference>
<feature type="active site" description="Charge relay system" evidence="5 6">
    <location>
        <position position="210"/>
    </location>
</feature>
<dbReference type="Pfam" id="PF00082">
    <property type="entry name" value="Peptidase_S8"/>
    <property type="match status" value="1"/>
</dbReference>
<proteinExistence type="inferred from homology"/>
<comment type="similarity">
    <text evidence="1 6 7">Belongs to the peptidase S8 family.</text>
</comment>
<dbReference type="InterPro" id="IPR023827">
    <property type="entry name" value="Peptidase_S8_Asp-AS"/>
</dbReference>
<dbReference type="InterPro" id="IPR007280">
    <property type="entry name" value="Peptidase_C_arc/bac"/>
</dbReference>
<feature type="signal peptide" evidence="8">
    <location>
        <begin position="1"/>
        <end position="23"/>
    </location>
</feature>
<evidence type="ECO:0000256" key="2">
    <source>
        <dbReference type="ARBA" id="ARBA00022670"/>
    </source>
</evidence>
<feature type="active site" description="Charge relay system" evidence="5 6">
    <location>
        <position position="385"/>
    </location>
</feature>
<dbReference type="PROSITE" id="PS51892">
    <property type="entry name" value="SUBTILASE"/>
    <property type="match status" value="1"/>
</dbReference>
<evidence type="ECO:0000259" key="11">
    <source>
        <dbReference type="Pfam" id="PF18237"/>
    </source>
</evidence>
<feature type="active site" description="Charge relay system" evidence="5 6">
    <location>
        <position position="176"/>
    </location>
</feature>
<keyword evidence="2 6" id="KW-0645">Protease</keyword>
<gene>
    <name evidence="12" type="ORF">SAMN05421852_12233</name>
</gene>
<evidence type="ECO:0000313" key="12">
    <source>
        <dbReference type="EMBL" id="SFJ78788.1"/>
    </source>
</evidence>
<dbReference type="GO" id="GO:0004252">
    <property type="term" value="F:serine-type endopeptidase activity"/>
    <property type="evidence" value="ECO:0007669"/>
    <property type="project" value="UniProtKB-UniRule"/>
</dbReference>
<feature type="domain" description="Peptidase C-terminal archaeal/bacterial" evidence="10">
    <location>
        <begin position="473"/>
        <end position="539"/>
    </location>
</feature>
<evidence type="ECO:0000313" key="13">
    <source>
        <dbReference type="Proteomes" id="UP000199545"/>
    </source>
</evidence>
<evidence type="ECO:0000256" key="6">
    <source>
        <dbReference type="PROSITE-ProRule" id="PRU01240"/>
    </source>
</evidence>
<keyword evidence="4 6" id="KW-0720">Serine protease</keyword>
<dbReference type="Proteomes" id="UP000199545">
    <property type="component" value="Unassembled WGS sequence"/>
</dbReference>
<dbReference type="InterPro" id="IPR036852">
    <property type="entry name" value="Peptidase_S8/S53_dom_sf"/>
</dbReference>
<protein>
    <submittedName>
        <fullName evidence="12">Serine protease AprX</fullName>
    </submittedName>
</protein>
<feature type="domain" description="Tk-SP N-propeptide" evidence="11">
    <location>
        <begin position="51"/>
        <end position="113"/>
    </location>
</feature>
<dbReference type="PRINTS" id="PR00723">
    <property type="entry name" value="SUBTILISIN"/>
</dbReference>
<dbReference type="SUPFAM" id="SSF52743">
    <property type="entry name" value="Subtilisin-like"/>
    <property type="match status" value="1"/>
</dbReference>
<dbReference type="Gene3D" id="2.60.120.380">
    <property type="match status" value="1"/>
</dbReference>
<dbReference type="Gene3D" id="3.30.70.80">
    <property type="entry name" value="Peptidase S8 propeptide/proteinase inhibitor I9"/>
    <property type="match status" value="1"/>
</dbReference>
<dbReference type="STRING" id="46223.SAMN05421852_12233"/>
<dbReference type="InterPro" id="IPR037045">
    <property type="entry name" value="S8pro/Inhibitor_I9_sf"/>
</dbReference>
<dbReference type="CDD" id="cd07487">
    <property type="entry name" value="Peptidases_S8_1"/>
    <property type="match status" value="1"/>
</dbReference>
<name>A0A1I3U5D7_9BACL</name>
<dbReference type="InterPro" id="IPR000209">
    <property type="entry name" value="Peptidase_S8/S53_dom"/>
</dbReference>
<dbReference type="OrthoDB" id="9798386at2"/>
<dbReference type="InterPro" id="IPR015500">
    <property type="entry name" value="Peptidase_S8_subtilisin-rel"/>
</dbReference>
<dbReference type="AlphaFoldDB" id="A0A1I3U5D7"/>
<organism evidence="12 13">
    <name type="scientific">Thermoflavimicrobium dichotomicum</name>
    <dbReference type="NCBI Taxonomy" id="46223"/>
    <lineage>
        <taxon>Bacteria</taxon>
        <taxon>Bacillati</taxon>
        <taxon>Bacillota</taxon>
        <taxon>Bacilli</taxon>
        <taxon>Bacillales</taxon>
        <taxon>Thermoactinomycetaceae</taxon>
        <taxon>Thermoflavimicrobium</taxon>
    </lineage>
</organism>
<evidence type="ECO:0000256" key="3">
    <source>
        <dbReference type="ARBA" id="ARBA00022801"/>
    </source>
</evidence>
<keyword evidence="3 6" id="KW-0378">Hydrolase</keyword>
<feature type="domain" description="Peptidase S8/S53" evidence="9">
    <location>
        <begin position="168"/>
        <end position="433"/>
    </location>
</feature>
<reference evidence="12 13" key="1">
    <citation type="submission" date="2016-10" db="EMBL/GenBank/DDBJ databases">
        <authorList>
            <person name="de Groot N.N."/>
        </authorList>
    </citation>
    <scope>NUCLEOTIDE SEQUENCE [LARGE SCALE GENOMIC DNA]</scope>
    <source>
        <strain evidence="12 13">DSM 44778</strain>
    </source>
</reference>
<dbReference type="InterPro" id="IPR041326">
    <property type="entry name" value="Tk-SP_N-pro"/>
</dbReference>
<evidence type="ECO:0000256" key="4">
    <source>
        <dbReference type="ARBA" id="ARBA00022825"/>
    </source>
</evidence>